<dbReference type="EMBL" id="HBIU01054617">
    <property type="protein sequence ID" value="CAE0647717.1"/>
    <property type="molecule type" value="Transcribed_RNA"/>
</dbReference>
<accession>A0A6V1RCM3</accession>
<proteinExistence type="inferred from homology"/>
<dbReference type="Pfam" id="PF05368">
    <property type="entry name" value="NmrA"/>
    <property type="match status" value="1"/>
</dbReference>
<evidence type="ECO:0000313" key="4">
    <source>
        <dbReference type="EMBL" id="CAE0647717.1"/>
    </source>
</evidence>
<dbReference type="PANTHER" id="PTHR42748:SF7">
    <property type="entry name" value="NMRA LIKE REDOX SENSOR 1-RELATED"/>
    <property type="match status" value="1"/>
</dbReference>
<dbReference type="AlphaFoldDB" id="A0A6V1RCM3"/>
<sequence length="320" mass="34696">MFSGLVGNARNDNILVVGSTGNVGTQVCKQLVEAGFSVFGTTRNPESKKLSAINVQAVEFQYGDRGSIDAAIAASKAGMVFFIVDFFGAAGGKPEVEVEHGKIIVDACVTAGINHVVFSSVANADDCPDAVKHFHSKEVIENYMREQESLSFSILRPVTFFENLDNPVMYNPLTKGSVKMLWRHDLKVKHVGCADIAKAAVVMFKDPRAWKGKTLDCVSCEVTGDEIASALSQASGVRCTYKVLIPSFIMRLAMRDLYNMVAFFENPGYSSSIEEFKAVVPDAQSPLDFFQAKGQWGNGEPFAPLEDGNLADPPTKCVIS</sequence>
<dbReference type="InterPro" id="IPR036291">
    <property type="entry name" value="NAD(P)-bd_dom_sf"/>
</dbReference>
<comment type="similarity">
    <text evidence="1">Belongs to the NmrA-type oxidoreductase family.</text>
</comment>
<dbReference type="SUPFAM" id="SSF51735">
    <property type="entry name" value="NAD(P)-binding Rossmann-fold domains"/>
    <property type="match status" value="1"/>
</dbReference>
<dbReference type="Gene3D" id="3.40.50.720">
    <property type="entry name" value="NAD(P)-binding Rossmann-like Domain"/>
    <property type="match status" value="1"/>
</dbReference>
<dbReference type="InterPro" id="IPR008030">
    <property type="entry name" value="NmrA-like"/>
</dbReference>
<reference evidence="4" key="1">
    <citation type="submission" date="2021-01" db="EMBL/GenBank/DDBJ databases">
        <authorList>
            <person name="Corre E."/>
            <person name="Pelletier E."/>
            <person name="Niang G."/>
            <person name="Scheremetjew M."/>
            <person name="Finn R."/>
            <person name="Kale V."/>
            <person name="Holt S."/>
            <person name="Cochrane G."/>
            <person name="Meng A."/>
            <person name="Brown T."/>
            <person name="Cohen L."/>
        </authorList>
    </citation>
    <scope>NUCLEOTIDE SEQUENCE</scope>
    <source>
        <strain evidence="4">CCMP3107</strain>
    </source>
</reference>
<gene>
    <name evidence="4" type="ORF">HAKA00212_LOCUS24036</name>
</gene>
<evidence type="ECO:0000256" key="1">
    <source>
        <dbReference type="ARBA" id="ARBA00006328"/>
    </source>
</evidence>
<protein>
    <recommendedName>
        <fullName evidence="3">NmrA-like domain-containing protein</fullName>
    </recommendedName>
</protein>
<evidence type="ECO:0000259" key="3">
    <source>
        <dbReference type="Pfam" id="PF05368"/>
    </source>
</evidence>
<evidence type="ECO:0000256" key="2">
    <source>
        <dbReference type="ARBA" id="ARBA00022857"/>
    </source>
</evidence>
<dbReference type="PANTHER" id="PTHR42748">
    <property type="entry name" value="NITROGEN METABOLITE REPRESSION PROTEIN NMRA FAMILY MEMBER"/>
    <property type="match status" value="1"/>
</dbReference>
<name>A0A6V1RCM3_HETAK</name>
<organism evidence="4">
    <name type="scientific">Heterosigma akashiwo</name>
    <name type="common">Chromophytic alga</name>
    <name type="synonym">Heterosigma carterae</name>
    <dbReference type="NCBI Taxonomy" id="2829"/>
    <lineage>
        <taxon>Eukaryota</taxon>
        <taxon>Sar</taxon>
        <taxon>Stramenopiles</taxon>
        <taxon>Ochrophyta</taxon>
        <taxon>Raphidophyceae</taxon>
        <taxon>Chattonellales</taxon>
        <taxon>Chattonellaceae</taxon>
        <taxon>Heterosigma</taxon>
    </lineage>
</organism>
<keyword evidence="2" id="KW-0521">NADP</keyword>
<dbReference type="InterPro" id="IPR051164">
    <property type="entry name" value="NmrA-like_oxidored"/>
</dbReference>
<dbReference type="Gene3D" id="3.90.25.10">
    <property type="entry name" value="UDP-galactose 4-epimerase, domain 1"/>
    <property type="match status" value="1"/>
</dbReference>
<feature type="domain" description="NmrA-like" evidence="3">
    <location>
        <begin position="11"/>
        <end position="281"/>
    </location>
</feature>